<dbReference type="Pfam" id="PF13490">
    <property type="entry name" value="zf-HC2"/>
    <property type="match status" value="1"/>
</dbReference>
<dbReference type="InterPro" id="IPR012373">
    <property type="entry name" value="Ferrdict_sens_TM"/>
</dbReference>
<proteinExistence type="predicted"/>
<evidence type="ECO:0000259" key="3">
    <source>
        <dbReference type="Pfam" id="PF13490"/>
    </source>
</evidence>
<protein>
    <submittedName>
        <fullName evidence="4">FecR domain-containing protein</fullName>
    </submittedName>
</protein>
<dbReference type="PANTHER" id="PTHR30273">
    <property type="entry name" value="PERIPLASMIC SIGNAL SENSOR AND SIGMA FACTOR ACTIVATOR FECR-RELATED"/>
    <property type="match status" value="1"/>
</dbReference>
<accession>A0ABV6Z1Z5</accession>
<keyword evidence="1" id="KW-1133">Transmembrane helix</keyword>
<sequence>MKNNKDEQKYTLESLAAEIRDLPINAEVEQKAAARVWSHIDDQGLKKTDPGESSDRIELATRPGNVSCEDFQKMIQQHQLKDLNEVQALFLRDHLKECPRCRNFQLSLKQGVGAEEVATISRIVPHRVGFPHIVRYALAAGLLFAVVSLSWLLYLHRTIHRNDIARLVSVEGTLLDVASHGITGLSSHNQVATDEIIKTTKNSKAQLKLVDNSMLEMNERSELFITEQHKGLIINLKRGNIIVRAAPQNTKKLFVQTNDCEIAVTGTIFSVSHGIKGSRISVLEGEVHVSQKGERTILKPGQQMSTSSNISGAPIQNEVAWSNEFELYLNLLQAVSDVSEELESHPALKRNRDYSPILEILPPRTVFYVSIPNVTEYLSDFKQRLDESINSNPLLSRWWTDNLSHDFEVGFQFEKQLDKICQFGNFLQDEIVLTLSLDKAGGISGSAFISEVQDPKGFHEYLTGLIAQEGYEKFSKHICFLESEAMSDGDCSAELYVVIHEGYFAASPSKTFLATLLECIDGREPAVFQDSEFYAEILENYQNRADWMMCVDLENIVTSSLRKSLAHETEKDKTKIVTGLERLGLLDFKHFILTRGGLDEESNSKAVLTFNDVRQGMASWLEEPAPMGALNFISPEVSLFSAIVFKNTETLMQDVLEFIHHMSPPGTNSPPDAAEEDLLEMMQQIASALGGEAAFALDGPLLPVPSWKVICEVYNEPLLNDIINQAIKLANRELSERDVQFSLESSLEGEHTLYSLQLSSLEMKVWYAYLDGYLILASNKTILINTIQNYQLGNSIINTAKFSGLLPGDSNLHFSFLGYENLSAAVVPYLEKFMAGQKEMTQEQVSKIRQLGSNSSASIAYAYAAEDSIVFKTNSWHNSVLSDLNPLIIMSTFKGFQQLFHQKVRAELKAVESNLTEIGAHLEKYRQEYGHYPSSLATLDLPVGVTRDPFTRGDRSADQIHYIKSPEATEWTLYCVGPDQDDDGGKVAYTTAKGLFSNGDIILTSK</sequence>
<gene>
    <name evidence="4" type="ORF">ACFL27_19945</name>
</gene>
<name>A0ABV6Z1Z5_UNCC1</name>
<reference evidence="4 5" key="1">
    <citation type="submission" date="2024-09" db="EMBL/GenBank/DDBJ databases">
        <title>Laminarin stimulates single cell rates of sulfate reduction while oxygen inhibits transcriptomic activity in coastal marine sediment.</title>
        <authorList>
            <person name="Lindsay M."/>
            <person name="Orcutt B."/>
            <person name="Emerson D."/>
            <person name="Stepanauskas R."/>
            <person name="D'Angelo T."/>
        </authorList>
    </citation>
    <scope>NUCLEOTIDE SEQUENCE [LARGE SCALE GENOMIC DNA]</scope>
    <source>
        <strain evidence="4">SAG AM-311-K15</strain>
    </source>
</reference>
<keyword evidence="1" id="KW-0812">Transmembrane</keyword>
<evidence type="ECO:0000313" key="5">
    <source>
        <dbReference type="Proteomes" id="UP001594351"/>
    </source>
</evidence>
<feature type="domain" description="Putative zinc-finger" evidence="3">
    <location>
        <begin position="68"/>
        <end position="102"/>
    </location>
</feature>
<feature type="domain" description="FecR protein" evidence="2">
    <location>
        <begin position="197"/>
        <end position="287"/>
    </location>
</feature>
<dbReference type="SUPFAM" id="SSF54523">
    <property type="entry name" value="Pili subunits"/>
    <property type="match status" value="1"/>
</dbReference>
<dbReference type="PANTHER" id="PTHR30273:SF2">
    <property type="entry name" value="PROTEIN FECR"/>
    <property type="match status" value="1"/>
</dbReference>
<dbReference type="InterPro" id="IPR027383">
    <property type="entry name" value="Znf_put"/>
</dbReference>
<dbReference type="InterPro" id="IPR045584">
    <property type="entry name" value="Pilin-like"/>
</dbReference>
<evidence type="ECO:0000259" key="2">
    <source>
        <dbReference type="Pfam" id="PF04773"/>
    </source>
</evidence>
<evidence type="ECO:0000256" key="1">
    <source>
        <dbReference type="SAM" id="Phobius"/>
    </source>
</evidence>
<feature type="transmembrane region" description="Helical" evidence="1">
    <location>
        <begin position="133"/>
        <end position="154"/>
    </location>
</feature>
<dbReference type="Gene3D" id="2.60.120.1440">
    <property type="match status" value="1"/>
</dbReference>
<dbReference type="InterPro" id="IPR006860">
    <property type="entry name" value="FecR"/>
</dbReference>
<comment type="caution">
    <text evidence="4">The sequence shown here is derived from an EMBL/GenBank/DDBJ whole genome shotgun (WGS) entry which is preliminary data.</text>
</comment>
<dbReference type="Pfam" id="PF04773">
    <property type="entry name" value="FecR"/>
    <property type="match status" value="1"/>
</dbReference>
<evidence type="ECO:0000313" key="4">
    <source>
        <dbReference type="EMBL" id="MFC1852476.1"/>
    </source>
</evidence>
<keyword evidence="1" id="KW-0472">Membrane</keyword>
<dbReference type="Proteomes" id="UP001594351">
    <property type="component" value="Unassembled WGS sequence"/>
</dbReference>
<keyword evidence="5" id="KW-1185">Reference proteome</keyword>
<dbReference type="EMBL" id="JBHPBY010000317">
    <property type="protein sequence ID" value="MFC1852476.1"/>
    <property type="molecule type" value="Genomic_DNA"/>
</dbReference>
<organism evidence="4 5">
    <name type="scientific">candidate division CSSED10-310 bacterium</name>
    <dbReference type="NCBI Taxonomy" id="2855610"/>
    <lineage>
        <taxon>Bacteria</taxon>
        <taxon>Bacteria division CSSED10-310</taxon>
    </lineage>
</organism>